<dbReference type="PANTHER" id="PTHR30204">
    <property type="entry name" value="REDOX-CYCLING DRUG-SENSING TRANSCRIPTIONAL ACTIVATOR SOXR"/>
    <property type="match status" value="1"/>
</dbReference>
<evidence type="ECO:0000256" key="4">
    <source>
        <dbReference type="SAM" id="Coils"/>
    </source>
</evidence>
<dbReference type="InterPro" id="IPR047057">
    <property type="entry name" value="MerR_fam"/>
</dbReference>
<feature type="coiled-coil region" evidence="4">
    <location>
        <begin position="88"/>
        <end position="115"/>
    </location>
</feature>
<evidence type="ECO:0000256" key="1">
    <source>
        <dbReference type="ARBA" id="ARBA00023015"/>
    </source>
</evidence>
<keyword evidence="4" id="KW-0175">Coiled coil</keyword>
<dbReference type="PROSITE" id="PS00552">
    <property type="entry name" value="HTH_MERR_1"/>
    <property type="match status" value="1"/>
</dbReference>
<dbReference type="SMART" id="SM00422">
    <property type="entry name" value="HTH_MERR"/>
    <property type="match status" value="1"/>
</dbReference>
<dbReference type="PANTHER" id="PTHR30204:SF94">
    <property type="entry name" value="HEAVY METAL-DEPENDENT TRANSCRIPTIONAL REGULATOR HI_0293-RELATED"/>
    <property type="match status" value="1"/>
</dbReference>
<feature type="domain" description="HTH merR-type" evidence="5">
    <location>
        <begin position="1"/>
        <end position="69"/>
    </location>
</feature>
<dbReference type="EMBL" id="CP046172">
    <property type="protein sequence ID" value="QIS08895.1"/>
    <property type="molecule type" value="Genomic_DNA"/>
</dbReference>
<dbReference type="Pfam" id="PF09278">
    <property type="entry name" value="MerR-DNA-bind"/>
    <property type="match status" value="1"/>
</dbReference>
<dbReference type="InterPro" id="IPR015358">
    <property type="entry name" value="Tscrpt_reg_MerR_DNA-bd"/>
</dbReference>
<dbReference type="GO" id="GO:0003677">
    <property type="term" value="F:DNA binding"/>
    <property type="evidence" value="ECO:0007669"/>
    <property type="project" value="UniProtKB-KW"/>
</dbReference>
<evidence type="ECO:0000256" key="2">
    <source>
        <dbReference type="ARBA" id="ARBA00023125"/>
    </source>
</evidence>
<keyword evidence="3" id="KW-0804">Transcription</keyword>
<dbReference type="PRINTS" id="PR00040">
    <property type="entry name" value="HTHMERR"/>
</dbReference>
<dbReference type="GO" id="GO:0003700">
    <property type="term" value="F:DNA-binding transcription factor activity"/>
    <property type="evidence" value="ECO:0007669"/>
    <property type="project" value="InterPro"/>
</dbReference>
<dbReference type="RefSeq" id="WP_167472070.1">
    <property type="nucleotide sequence ID" value="NZ_CP046172.1"/>
</dbReference>
<accession>A0A6G9Y6M2</accession>
<keyword evidence="7" id="KW-1185">Reference proteome</keyword>
<keyword evidence="2 6" id="KW-0238">DNA-binding</keyword>
<dbReference type="InterPro" id="IPR000551">
    <property type="entry name" value="MerR-type_HTH_dom"/>
</dbReference>
<dbReference type="Pfam" id="PF00376">
    <property type="entry name" value="MerR"/>
    <property type="match status" value="1"/>
</dbReference>
<evidence type="ECO:0000313" key="7">
    <source>
        <dbReference type="Proteomes" id="UP000503540"/>
    </source>
</evidence>
<organism evidence="6 7">
    <name type="scientific">Nocardia arthritidis</name>
    <dbReference type="NCBI Taxonomy" id="228602"/>
    <lineage>
        <taxon>Bacteria</taxon>
        <taxon>Bacillati</taxon>
        <taxon>Actinomycetota</taxon>
        <taxon>Actinomycetes</taxon>
        <taxon>Mycobacteriales</taxon>
        <taxon>Nocardiaceae</taxon>
        <taxon>Nocardia</taxon>
    </lineage>
</organism>
<dbReference type="AlphaFoldDB" id="A0A6G9Y6M2"/>
<dbReference type="SUPFAM" id="SSF46955">
    <property type="entry name" value="Putative DNA-binding domain"/>
    <property type="match status" value="1"/>
</dbReference>
<evidence type="ECO:0000313" key="6">
    <source>
        <dbReference type="EMBL" id="QIS08895.1"/>
    </source>
</evidence>
<dbReference type="InterPro" id="IPR009061">
    <property type="entry name" value="DNA-bd_dom_put_sf"/>
</dbReference>
<dbReference type="Gene3D" id="1.10.1660.10">
    <property type="match status" value="1"/>
</dbReference>
<dbReference type="Proteomes" id="UP000503540">
    <property type="component" value="Chromosome"/>
</dbReference>
<gene>
    <name evidence="6" type="ORF">F5544_04915</name>
</gene>
<evidence type="ECO:0000259" key="5">
    <source>
        <dbReference type="PROSITE" id="PS50937"/>
    </source>
</evidence>
<keyword evidence="1" id="KW-0805">Transcription regulation</keyword>
<dbReference type="KEGG" id="nah:F5544_04915"/>
<sequence length="132" mass="14268">MRIGALAAQAGVSAKTLRFYEQAGLLPEPERTSAGYRDYSIDAVHRVRFIRAAQTAGLHLAEIADVLAIRDSGAPPCAHVRTLVDAHLTEVRARLAELRRTERELLRLAERAAAQDPADCAAADICVILGGR</sequence>
<name>A0A6G9Y6M2_9NOCA</name>
<evidence type="ECO:0000256" key="3">
    <source>
        <dbReference type="ARBA" id="ARBA00023163"/>
    </source>
</evidence>
<proteinExistence type="predicted"/>
<dbReference type="PROSITE" id="PS50937">
    <property type="entry name" value="HTH_MERR_2"/>
    <property type="match status" value="1"/>
</dbReference>
<reference evidence="6 7" key="1">
    <citation type="journal article" date="2019" name="ACS Chem. Biol.">
        <title>Identification and Mobilization of a Cryptic Antibiotic Biosynthesis Gene Locus from a Human-Pathogenic Nocardia Isolate.</title>
        <authorList>
            <person name="Herisse M."/>
            <person name="Ishida K."/>
            <person name="Porter J.L."/>
            <person name="Howden B."/>
            <person name="Hertweck C."/>
            <person name="Stinear T.P."/>
            <person name="Pidot S.J."/>
        </authorList>
    </citation>
    <scope>NUCLEOTIDE SEQUENCE [LARGE SCALE GENOMIC DNA]</scope>
    <source>
        <strain evidence="6 7">AUSMDU00012717</strain>
    </source>
</reference>
<dbReference type="CDD" id="cd04770">
    <property type="entry name" value="HTH_HMRTR"/>
    <property type="match status" value="1"/>
</dbReference>
<protein>
    <submittedName>
        <fullName evidence="6">MerR family DNA-binding protein</fullName>
    </submittedName>
</protein>